<dbReference type="PRINTS" id="PR00792">
    <property type="entry name" value="PEPSIN"/>
</dbReference>
<dbReference type="InterPro" id="IPR021109">
    <property type="entry name" value="Peptidase_aspartic_dom_sf"/>
</dbReference>
<name>A0A484BUI2_DRONA</name>
<feature type="active site" evidence="7">
    <location>
        <position position="131"/>
    </location>
</feature>
<keyword evidence="13" id="KW-1185">Reference proteome</keyword>
<evidence type="ECO:0000256" key="3">
    <source>
        <dbReference type="ARBA" id="ARBA00022750"/>
    </source>
</evidence>
<evidence type="ECO:0000256" key="8">
    <source>
        <dbReference type="PIRSR" id="PIRSR601461-2"/>
    </source>
</evidence>
<evidence type="ECO:0000256" key="2">
    <source>
        <dbReference type="ARBA" id="ARBA00022670"/>
    </source>
</evidence>
<dbReference type="GO" id="GO:0005764">
    <property type="term" value="C:lysosome"/>
    <property type="evidence" value="ECO:0007669"/>
    <property type="project" value="TreeGrafter"/>
</dbReference>
<dbReference type="GO" id="GO:0004190">
    <property type="term" value="F:aspartic-type endopeptidase activity"/>
    <property type="evidence" value="ECO:0007669"/>
    <property type="project" value="UniProtKB-KW"/>
</dbReference>
<evidence type="ECO:0000256" key="7">
    <source>
        <dbReference type="PIRSR" id="PIRSR601461-1"/>
    </source>
</evidence>
<dbReference type="Gene3D" id="2.40.70.10">
    <property type="entry name" value="Acid Proteases"/>
    <property type="match status" value="2"/>
</dbReference>
<dbReference type="AlphaFoldDB" id="A0A484BUI2"/>
<dbReference type="InterPro" id="IPR001969">
    <property type="entry name" value="Aspartic_peptidase_AS"/>
</dbReference>
<sequence length="428" mass="47331">MKFCLALISLLLCFAQIFAAYECPSICPALYKPVCGQATIKGRPVRCEFSNSCVMGVNACTKGIMYVSPLAKSLMLRVPLEVKAKPLASPQLHSFLATETLKLPLDNRDNMEYYGRISMGTPPQLFRVIFDTGSANTWLPSSNCPESNVACQLHSRYKAHKSRSHVPVGHNYSMAYGSGYVSGYLSQDTLRMADVAVPGVTFGETLSHYQPAFIRTTFDGIVGLGFGEIGWRNTTPFLELFCQQHLVEHCLFSVYLRRMPGELYGGEITFGGIDESRYLGDLHYVPLSKVGYWQFEMSSVSVGNRQVAERIEAILDTGTSFILLPIDLFEELQSAIGAVIVNGSSVVSCQMESLQDVYFHVGEKNFTLSPADYVVKLETPSNTICIAGFMPIAESFWVLGDIFLTRIYSVFDADAKRVGFADAVIEEN</sequence>
<keyword evidence="6" id="KW-0325">Glycoprotein</keyword>
<dbReference type="Proteomes" id="UP000295192">
    <property type="component" value="Unassembled WGS sequence"/>
</dbReference>
<dbReference type="InterPro" id="IPR033121">
    <property type="entry name" value="PEPTIDASE_A1"/>
</dbReference>
<dbReference type="PANTHER" id="PTHR47966:SF51">
    <property type="entry name" value="BETA-SITE APP-CLEAVING ENZYME, ISOFORM A-RELATED"/>
    <property type="match status" value="1"/>
</dbReference>
<evidence type="ECO:0000313" key="12">
    <source>
        <dbReference type="EMBL" id="TDG51892.1"/>
    </source>
</evidence>
<evidence type="ECO:0000256" key="1">
    <source>
        <dbReference type="ARBA" id="ARBA00007447"/>
    </source>
</evidence>
<keyword evidence="3 9" id="KW-0064">Aspartyl protease</keyword>
<evidence type="ECO:0000259" key="11">
    <source>
        <dbReference type="PROSITE" id="PS51767"/>
    </source>
</evidence>
<comment type="similarity">
    <text evidence="1 9">Belongs to the peptidase A1 family.</text>
</comment>
<protein>
    <recommendedName>
        <fullName evidence="11">Peptidase A1 domain-containing protein</fullName>
    </recommendedName>
</protein>
<feature type="active site" evidence="7">
    <location>
        <position position="316"/>
    </location>
</feature>
<feature type="disulfide bond" evidence="8">
    <location>
        <begin position="349"/>
        <end position="385"/>
    </location>
</feature>
<keyword evidence="2 9" id="KW-0645">Protease</keyword>
<dbReference type="OrthoDB" id="15189at2759"/>
<evidence type="ECO:0000256" key="9">
    <source>
        <dbReference type="RuleBase" id="RU000454"/>
    </source>
</evidence>
<dbReference type="FunFam" id="2.40.70.10:FF:000008">
    <property type="entry name" value="Cathepsin D"/>
    <property type="match status" value="1"/>
</dbReference>
<dbReference type="OMA" id="ELFCQQH"/>
<dbReference type="InterPro" id="IPR001461">
    <property type="entry name" value="Aspartic_peptidase_A1"/>
</dbReference>
<feature type="domain" description="Peptidase A1" evidence="11">
    <location>
        <begin position="113"/>
        <end position="421"/>
    </location>
</feature>
<keyword evidence="10" id="KW-0732">Signal</keyword>
<evidence type="ECO:0000256" key="10">
    <source>
        <dbReference type="SAM" id="SignalP"/>
    </source>
</evidence>
<feature type="disulfide bond" evidence="8">
    <location>
        <begin position="144"/>
        <end position="151"/>
    </location>
</feature>
<dbReference type="PANTHER" id="PTHR47966">
    <property type="entry name" value="BETA-SITE APP-CLEAVING ENZYME, ISOFORM A-RELATED"/>
    <property type="match status" value="1"/>
</dbReference>
<feature type="chain" id="PRO_5019730768" description="Peptidase A1 domain-containing protein" evidence="10">
    <location>
        <begin position="20"/>
        <end position="428"/>
    </location>
</feature>
<dbReference type="FunFam" id="2.40.70.10:FF:000002">
    <property type="entry name" value="Vacuolar aspartic proteinase"/>
    <property type="match status" value="1"/>
</dbReference>
<dbReference type="PROSITE" id="PS51767">
    <property type="entry name" value="PEPTIDASE_A1"/>
    <property type="match status" value="1"/>
</dbReference>
<dbReference type="GO" id="GO:0006508">
    <property type="term" value="P:proteolysis"/>
    <property type="evidence" value="ECO:0007669"/>
    <property type="project" value="UniProtKB-KW"/>
</dbReference>
<evidence type="ECO:0000313" key="13">
    <source>
        <dbReference type="Proteomes" id="UP000295192"/>
    </source>
</evidence>
<evidence type="ECO:0000256" key="6">
    <source>
        <dbReference type="ARBA" id="ARBA00023180"/>
    </source>
</evidence>
<proteinExistence type="inferred from homology"/>
<gene>
    <name evidence="12" type="ORF">AWZ03_001562</name>
</gene>
<reference evidence="12 13" key="1">
    <citation type="journal article" date="2019" name="J. Hered.">
        <title>An Improved Genome Assembly for Drosophila navojoa, the Basal Species in the mojavensis Cluster.</title>
        <authorList>
            <person name="Vanderlinde T."/>
            <person name="Dupim E.G."/>
            <person name="Nazario-Yepiz N.O."/>
            <person name="Carvalho A.B."/>
        </authorList>
    </citation>
    <scope>NUCLEOTIDE SEQUENCE [LARGE SCALE GENOMIC DNA]</scope>
    <source>
        <strain evidence="12">Navoj_Jal97</strain>
        <tissue evidence="12">Whole organism</tissue>
    </source>
</reference>
<comment type="caution">
    <text evidence="12">The sequence shown here is derived from an EMBL/GenBank/DDBJ whole genome shotgun (WGS) entry which is preliminary data.</text>
</comment>
<dbReference type="STRING" id="7232.A0A484BUI2"/>
<dbReference type="EMBL" id="LSRL02000006">
    <property type="protein sequence ID" value="TDG51892.1"/>
    <property type="molecule type" value="Genomic_DNA"/>
</dbReference>
<evidence type="ECO:0000256" key="5">
    <source>
        <dbReference type="ARBA" id="ARBA00023157"/>
    </source>
</evidence>
<keyword evidence="4 9" id="KW-0378">Hydrolase</keyword>
<feature type="signal peptide" evidence="10">
    <location>
        <begin position="1"/>
        <end position="19"/>
    </location>
</feature>
<dbReference type="SUPFAM" id="SSF50630">
    <property type="entry name" value="Acid proteases"/>
    <property type="match status" value="1"/>
</dbReference>
<evidence type="ECO:0000256" key="4">
    <source>
        <dbReference type="ARBA" id="ARBA00022801"/>
    </source>
</evidence>
<dbReference type="PROSITE" id="PS00141">
    <property type="entry name" value="ASP_PROTEASE"/>
    <property type="match status" value="2"/>
</dbReference>
<accession>A0A484BUI2</accession>
<organism evidence="12 13">
    <name type="scientific">Drosophila navojoa</name>
    <name type="common">Fruit fly</name>
    <dbReference type="NCBI Taxonomy" id="7232"/>
    <lineage>
        <taxon>Eukaryota</taxon>
        <taxon>Metazoa</taxon>
        <taxon>Ecdysozoa</taxon>
        <taxon>Arthropoda</taxon>
        <taxon>Hexapoda</taxon>
        <taxon>Insecta</taxon>
        <taxon>Pterygota</taxon>
        <taxon>Neoptera</taxon>
        <taxon>Endopterygota</taxon>
        <taxon>Diptera</taxon>
        <taxon>Brachycera</taxon>
        <taxon>Muscomorpha</taxon>
        <taxon>Ephydroidea</taxon>
        <taxon>Drosophilidae</taxon>
        <taxon>Drosophila</taxon>
    </lineage>
</organism>
<keyword evidence="5 8" id="KW-1015">Disulfide bond</keyword>
<dbReference type="Pfam" id="PF00026">
    <property type="entry name" value="Asp"/>
    <property type="match status" value="1"/>
</dbReference>
<dbReference type="Gene3D" id="3.30.60.30">
    <property type="match status" value="1"/>
</dbReference>